<dbReference type="KEGG" id="nou:Natoc_2897"/>
<feature type="region of interest" description="Disordered" evidence="1">
    <location>
        <begin position="28"/>
        <end position="68"/>
    </location>
</feature>
<dbReference type="RefSeq" id="WP_015322094.1">
    <property type="nucleotide sequence ID" value="NC_019974.1"/>
</dbReference>
<name>L0K274_9EURY</name>
<sequence>MNRRTLLGVATGVGTATLAGCLGTLSEATESNGADDRSDRSDDHAAAESGETGDGTDGVDVIVRNDGSEPRTVDVSIRRNGEDVLDRTETIPDADVLEVTLHEAGSYEVSVETDAGRTEAAVTKPTDCEDARTEITLTDHGVESTNASVC</sequence>
<evidence type="ECO:0000259" key="2">
    <source>
        <dbReference type="Pfam" id="PF25942"/>
    </source>
</evidence>
<gene>
    <name evidence="3" type="ORF">Natoc_2897</name>
</gene>
<dbReference type="InterPro" id="IPR058929">
    <property type="entry name" value="Ig_halo"/>
</dbReference>
<feature type="compositionally biased region" description="Basic and acidic residues" evidence="1">
    <location>
        <begin position="34"/>
        <end position="46"/>
    </location>
</feature>
<dbReference type="Proteomes" id="UP000010878">
    <property type="component" value="Chromosome"/>
</dbReference>
<dbReference type="HOGENOM" id="CLU_1736466_0_0_2"/>
<keyword evidence="4" id="KW-1185">Reference proteome</keyword>
<evidence type="ECO:0000256" key="1">
    <source>
        <dbReference type="SAM" id="MobiDB-lite"/>
    </source>
</evidence>
<organism evidence="3 4">
    <name type="scientific">Natronococcus occultus SP4</name>
    <dbReference type="NCBI Taxonomy" id="694430"/>
    <lineage>
        <taxon>Archaea</taxon>
        <taxon>Methanobacteriati</taxon>
        <taxon>Methanobacteriota</taxon>
        <taxon>Stenosarchaea group</taxon>
        <taxon>Halobacteria</taxon>
        <taxon>Halobacteriales</taxon>
        <taxon>Natrialbaceae</taxon>
        <taxon>Natronococcus</taxon>
    </lineage>
</organism>
<dbReference type="AlphaFoldDB" id="L0K274"/>
<dbReference type="OrthoDB" id="382622at2157"/>
<feature type="domain" description="Ig-like" evidence="2">
    <location>
        <begin position="70"/>
        <end position="144"/>
    </location>
</feature>
<evidence type="ECO:0000313" key="4">
    <source>
        <dbReference type="Proteomes" id="UP000010878"/>
    </source>
</evidence>
<proteinExistence type="predicted"/>
<dbReference type="EMBL" id="CP003929">
    <property type="protein sequence ID" value="AGB38655.1"/>
    <property type="molecule type" value="Genomic_DNA"/>
</dbReference>
<dbReference type="eggNOG" id="arCOG06378">
    <property type="taxonomic scope" value="Archaea"/>
</dbReference>
<dbReference type="Pfam" id="PF25942">
    <property type="entry name" value="Ig_halo"/>
    <property type="match status" value="1"/>
</dbReference>
<evidence type="ECO:0000313" key="3">
    <source>
        <dbReference type="EMBL" id="AGB38655.1"/>
    </source>
</evidence>
<dbReference type="PROSITE" id="PS51257">
    <property type="entry name" value="PROKAR_LIPOPROTEIN"/>
    <property type="match status" value="1"/>
</dbReference>
<accession>L0K274</accession>
<reference evidence="3 4" key="1">
    <citation type="submission" date="2012-11" db="EMBL/GenBank/DDBJ databases">
        <title>FINISHED of Natronococcus occultus SP4, DSM 3396.</title>
        <authorList>
            <consortium name="DOE Joint Genome Institute"/>
            <person name="Eisen J."/>
            <person name="Huntemann M."/>
            <person name="Wei C.-L."/>
            <person name="Han J."/>
            <person name="Detter J.C."/>
            <person name="Han C."/>
            <person name="Tapia R."/>
            <person name="Chen A."/>
            <person name="Kyrpides N."/>
            <person name="Mavromatis K."/>
            <person name="Markowitz V."/>
            <person name="Szeto E."/>
            <person name="Ivanova N."/>
            <person name="Mikhailova N."/>
            <person name="Ovchinnikova G."/>
            <person name="Pagani I."/>
            <person name="Pati A."/>
            <person name="Goodwin L."/>
            <person name="Nordberg H.P."/>
            <person name="Cantor M.N."/>
            <person name="Hua S.X."/>
            <person name="Woyke T."/>
            <person name="Eisen J."/>
            <person name="Klenk H.-P."/>
            <person name="Klenk H.-P."/>
        </authorList>
    </citation>
    <scope>NUCLEOTIDE SEQUENCE [LARGE SCALE GENOMIC DNA]</scope>
    <source>
        <strain evidence="3 4">SP4</strain>
    </source>
</reference>
<protein>
    <recommendedName>
        <fullName evidence="2">Ig-like domain-containing protein</fullName>
    </recommendedName>
</protein>
<dbReference type="GeneID" id="14403284"/>